<keyword evidence="1" id="KW-0732">Signal</keyword>
<dbReference type="Gene3D" id="3.40.50.1820">
    <property type="entry name" value="alpha/beta hydrolase"/>
    <property type="match status" value="1"/>
</dbReference>
<keyword evidence="2" id="KW-0378">Hydrolase</keyword>
<proteinExistence type="predicted"/>
<sequence>MNRFLISCLSLLIFNSSFAGKVDTVSIYSNAMHRSYNCVVITPDSYKKKESFPGIYLLHGHSGAYNNWIKKVPKLKEYADQYQVIIICPDGAYSSWYFDSPVDSTMKFETYISKEVPAFIDAHYKTIKDRLGRAITGLSMGGHGGLFLGFRHSDFFGACGSMSGALVIDYITDPHYEVDKRLGDTLKNRHYYKELSIMHEMEHFRKDSLAIIMDCGTEDFIVQMSREAHKKMLDLKIPHDYIERPGKHDWAYWSNAIQYQLLYFHNFFEQYTSRQKETALTSSRRF</sequence>
<accession>A0A1M4ULT1</accession>
<reference evidence="2 3" key="1">
    <citation type="submission" date="2016-11" db="EMBL/GenBank/DDBJ databases">
        <authorList>
            <person name="Jaros S."/>
            <person name="Januszkiewicz K."/>
            <person name="Wedrychowicz H."/>
        </authorList>
    </citation>
    <scope>NUCLEOTIDE SEQUENCE [LARGE SCALE GENOMIC DNA]</scope>
    <source>
        <strain evidence="2 3">DSM 18119</strain>
    </source>
</reference>
<dbReference type="OrthoDB" id="9803578at2"/>
<dbReference type="STRING" id="1121884.SAMN02745131_00706"/>
<gene>
    <name evidence="2" type="ORF">SAMN02745131_00706</name>
</gene>
<evidence type="ECO:0000313" key="3">
    <source>
        <dbReference type="Proteomes" id="UP000184048"/>
    </source>
</evidence>
<dbReference type="PANTHER" id="PTHR48098">
    <property type="entry name" value="ENTEROCHELIN ESTERASE-RELATED"/>
    <property type="match status" value="1"/>
</dbReference>
<dbReference type="SUPFAM" id="SSF53474">
    <property type="entry name" value="alpha/beta-Hydrolases"/>
    <property type="match status" value="1"/>
</dbReference>
<evidence type="ECO:0000256" key="1">
    <source>
        <dbReference type="SAM" id="SignalP"/>
    </source>
</evidence>
<feature type="chain" id="PRO_5012183357" evidence="1">
    <location>
        <begin position="20"/>
        <end position="286"/>
    </location>
</feature>
<name>A0A1M4ULT1_9BACT</name>
<dbReference type="InterPro" id="IPR050583">
    <property type="entry name" value="Mycobacterial_A85_antigen"/>
</dbReference>
<dbReference type="RefSeq" id="WP_072833846.1">
    <property type="nucleotide sequence ID" value="NZ_FQUU01000002.1"/>
</dbReference>
<dbReference type="EMBL" id="FQUU01000002">
    <property type="protein sequence ID" value="SHE57742.1"/>
    <property type="molecule type" value="Genomic_DNA"/>
</dbReference>
<protein>
    <submittedName>
        <fullName evidence="2">S-formylglutathione hydrolase FrmB</fullName>
    </submittedName>
</protein>
<dbReference type="PANTHER" id="PTHR48098:SF1">
    <property type="entry name" value="DIACYLGLYCEROL ACYLTRANSFERASE_MYCOLYLTRANSFERASE AG85A"/>
    <property type="match status" value="1"/>
</dbReference>
<keyword evidence="3" id="KW-1185">Reference proteome</keyword>
<dbReference type="Pfam" id="PF00756">
    <property type="entry name" value="Esterase"/>
    <property type="match status" value="1"/>
</dbReference>
<feature type="signal peptide" evidence="1">
    <location>
        <begin position="1"/>
        <end position="19"/>
    </location>
</feature>
<dbReference type="InterPro" id="IPR000801">
    <property type="entry name" value="Esterase-like"/>
</dbReference>
<dbReference type="GO" id="GO:0016787">
    <property type="term" value="F:hydrolase activity"/>
    <property type="evidence" value="ECO:0007669"/>
    <property type="project" value="UniProtKB-KW"/>
</dbReference>
<dbReference type="AlphaFoldDB" id="A0A1M4ULT1"/>
<evidence type="ECO:0000313" key="2">
    <source>
        <dbReference type="EMBL" id="SHE57742.1"/>
    </source>
</evidence>
<dbReference type="InterPro" id="IPR029058">
    <property type="entry name" value="AB_hydrolase_fold"/>
</dbReference>
<dbReference type="GO" id="GO:0016747">
    <property type="term" value="F:acyltransferase activity, transferring groups other than amino-acyl groups"/>
    <property type="evidence" value="ECO:0007669"/>
    <property type="project" value="TreeGrafter"/>
</dbReference>
<dbReference type="Proteomes" id="UP000184048">
    <property type="component" value="Unassembled WGS sequence"/>
</dbReference>
<organism evidence="2 3">
    <name type="scientific">Flavisolibacter ginsengisoli DSM 18119</name>
    <dbReference type="NCBI Taxonomy" id="1121884"/>
    <lineage>
        <taxon>Bacteria</taxon>
        <taxon>Pseudomonadati</taxon>
        <taxon>Bacteroidota</taxon>
        <taxon>Chitinophagia</taxon>
        <taxon>Chitinophagales</taxon>
        <taxon>Chitinophagaceae</taxon>
        <taxon>Flavisolibacter</taxon>
    </lineage>
</organism>